<dbReference type="AlphaFoldDB" id="A0A9P9EH53"/>
<feature type="compositionally biased region" description="Acidic residues" evidence="1">
    <location>
        <begin position="117"/>
        <end position="130"/>
    </location>
</feature>
<feature type="region of interest" description="Disordered" evidence="1">
    <location>
        <begin position="53"/>
        <end position="176"/>
    </location>
</feature>
<evidence type="ECO:0000256" key="1">
    <source>
        <dbReference type="SAM" id="MobiDB-lite"/>
    </source>
</evidence>
<dbReference type="Proteomes" id="UP000738349">
    <property type="component" value="Unassembled WGS sequence"/>
</dbReference>
<dbReference type="EMBL" id="JAGMUV010000013">
    <property type="protein sequence ID" value="KAH7136466.1"/>
    <property type="molecule type" value="Genomic_DNA"/>
</dbReference>
<feature type="compositionally biased region" description="Basic and acidic residues" evidence="1">
    <location>
        <begin position="98"/>
        <end position="107"/>
    </location>
</feature>
<reference evidence="2" key="1">
    <citation type="journal article" date="2021" name="Nat. Commun.">
        <title>Genetic determinants of endophytism in the Arabidopsis root mycobiome.</title>
        <authorList>
            <person name="Mesny F."/>
            <person name="Miyauchi S."/>
            <person name="Thiergart T."/>
            <person name="Pickel B."/>
            <person name="Atanasova L."/>
            <person name="Karlsson M."/>
            <person name="Huettel B."/>
            <person name="Barry K.W."/>
            <person name="Haridas S."/>
            <person name="Chen C."/>
            <person name="Bauer D."/>
            <person name="Andreopoulos W."/>
            <person name="Pangilinan J."/>
            <person name="LaButti K."/>
            <person name="Riley R."/>
            <person name="Lipzen A."/>
            <person name="Clum A."/>
            <person name="Drula E."/>
            <person name="Henrissat B."/>
            <person name="Kohler A."/>
            <person name="Grigoriev I.V."/>
            <person name="Martin F.M."/>
            <person name="Hacquard S."/>
        </authorList>
    </citation>
    <scope>NUCLEOTIDE SEQUENCE</scope>
    <source>
        <strain evidence="2">MPI-CAGE-AT-0147</strain>
    </source>
</reference>
<feature type="compositionally biased region" description="Basic and acidic residues" evidence="1">
    <location>
        <begin position="151"/>
        <end position="176"/>
    </location>
</feature>
<name>A0A9P9EH53_9HYPO</name>
<accession>A0A9P9EH53</accession>
<organism evidence="2 3">
    <name type="scientific">Dactylonectria macrodidyma</name>
    <dbReference type="NCBI Taxonomy" id="307937"/>
    <lineage>
        <taxon>Eukaryota</taxon>
        <taxon>Fungi</taxon>
        <taxon>Dikarya</taxon>
        <taxon>Ascomycota</taxon>
        <taxon>Pezizomycotina</taxon>
        <taxon>Sordariomycetes</taxon>
        <taxon>Hypocreomycetidae</taxon>
        <taxon>Hypocreales</taxon>
        <taxon>Nectriaceae</taxon>
        <taxon>Dactylonectria</taxon>
    </lineage>
</organism>
<evidence type="ECO:0000313" key="2">
    <source>
        <dbReference type="EMBL" id="KAH7136466.1"/>
    </source>
</evidence>
<protein>
    <submittedName>
        <fullName evidence="2">Uncharacterized protein</fullName>
    </submittedName>
</protein>
<evidence type="ECO:0000313" key="3">
    <source>
        <dbReference type="Proteomes" id="UP000738349"/>
    </source>
</evidence>
<gene>
    <name evidence="2" type="ORF">EDB81DRAFT_949208</name>
</gene>
<sequence>MLLFAFCVHIAIHTSHFLSTFLLSTFIPAVIAYGAATSGKILGQFTSPKIQRRAAKRRPYYRESSQETSGSGRDGETRSEVQESPQDEVEPDAIVVKEGGEEKRDQSLARFAMLFHDEDEGEDEDDDDEPATVGSDGSYDGSDEGNGSVKGSDEGDGRDQRDEDERLLKELLDLFD</sequence>
<comment type="caution">
    <text evidence="2">The sequence shown here is derived from an EMBL/GenBank/DDBJ whole genome shotgun (WGS) entry which is preliminary data.</text>
</comment>
<keyword evidence="3" id="KW-1185">Reference proteome</keyword>
<proteinExistence type="predicted"/>